<comment type="caution">
    <text evidence="1">The sequence shown here is derived from an EMBL/GenBank/DDBJ whole genome shotgun (WGS) entry which is preliminary data.</text>
</comment>
<gene>
    <name evidence="1" type="ORF">G4O73_004286</name>
</gene>
<feature type="non-terminal residue" evidence="1">
    <location>
        <position position="40"/>
    </location>
</feature>
<evidence type="ECO:0000313" key="1">
    <source>
        <dbReference type="EMBL" id="HAE7300320.1"/>
    </source>
</evidence>
<accession>A0A736DMJ4</accession>
<dbReference type="AlphaFoldDB" id="A0A736DMJ4"/>
<name>A0A736DMJ4_SALER</name>
<dbReference type="GO" id="GO:0016740">
    <property type="term" value="F:transferase activity"/>
    <property type="evidence" value="ECO:0007669"/>
    <property type="project" value="UniProtKB-KW"/>
</dbReference>
<keyword evidence="1" id="KW-0808">Transferase</keyword>
<reference evidence="1" key="1">
    <citation type="journal article" date="2018" name="Genome Biol.">
        <title>SKESA: strategic k-mer extension for scrupulous assemblies.</title>
        <authorList>
            <person name="Souvorov A."/>
            <person name="Agarwala R."/>
            <person name="Lipman D.J."/>
        </authorList>
    </citation>
    <scope>NUCLEOTIDE SEQUENCE</scope>
    <source>
        <strain evidence="1">15-6148</strain>
    </source>
</reference>
<protein>
    <submittedName>
        <fullName evidence="1">Methionyl-tRNA formyltransferase</fullName>
    </submittedName>
</protein>
<dbReference type="EMBL" id="DAASWI010000212">
    <property type="protein sequence ID" value="HAE7300320.1"/>
    <property type="molecule type" value="Genomic_DNA"/>
</dbReference>
<reference evidence="1" key="2">
    <citation type="submission" date="2018-07" db="EMBL/GenBank/DDBJ databases">
        <authorList>
            <consortium name="NCBI Pathogen Detection Project"/>
        </authorList>
    </citation>
    <scope>NUCLEOTIDE SEQUENCE</scope>
    <source>
        <strain evidence="1">15-6148</strain>
    </source>
</reference>
<sequence length="40" mass="4519">MSNTSYKQIIPATDWYFRHDNVSGVAGKSTVYQLAAWALK</sequence>
<proteinExistence type="predicted"/>
<organism evidence="1">
    <name type="scientific">Salmonella enterica</name>
    <name type="common">Salmonella choleraesuis</name>
    <dbReference type="NCBI Taxonomy" id="28901"/>
    <lineage>
        <taxon>Bacteria</taxon>
        <taxon>Pseudomonadati</taxon>
        <taxon>Pseudomonadota</taxon>
        <taxon>Gammaproteobacteria</taxon>
        <taxon>Enterobacterales</taxon>
        <taxon>Enterobacteriaceae</taxon>
        <taxon>Salmonella</taxon>
    </lineage>
</organism>